<keyword evidence="4" id="KW-0460">Magnesium</keyword>
<evidence type="ECO:0000256" key="2">
    <source>
        <dbReference type="ARBA" id="ARBA00022723"/>
    </source>
</evidence>
<dbReference type="PROSITE" id="PS01228">
    <property type="entry name" value="COF_1"/>
    <property type="match status" value="1"/>
</dbReference>
<dbReference type="InterPro" id="IPR023214">
    <property type="entry name" value="HAD_sf"/>
</dbReference>
<accession>A0AAE7C1V3</accession>
<reference evidence="7 8" key="2">
    <citation type="submission" date="2018-11" db="EMBL/GenBank/DDBJ databases">
        <title>Genomic Encyclopedia of Type Strains, Phase IV (KMG-IV): sequencing the most valuable type-strain genomes for metagenomic binning, comparative biology and taxonomic classification.</title>
        <authorList>
            <person name="Goeker M."/>
        </authorList>
    </citation>
    <scope>NUCLEOTIDE SEQUENCE [LARGE SCALE GENOMIC DNA]</scope>
    <source>
        <strain evidence="7 8">DSM 25797</strain>
    </source>
</reference>
<organism evidence="6 9">
    <name type="scientific">Frederiksenia canicola</name>
    <dbReference type="NCBI Taxonomy" id="123824"/>
    <lineage>
        <taxon>Bacteria</taxon>
        <taxon>Pseudomonadati</taxon>
        <taxon>Pseudomonadota</taxon>
        <taxon>Gammaproteobacteria</taxon>
        <taxon>Pasteurellales</taxon>
        <taxon>Pasteurellaceae</taxon>
        <taxon>Frederiksenia</taxon>
    </lineage>
</organism>
<dbReference type="NCBIfam" id="TIGR01484">
    <property type="entry name" value="HAD-SF-IIB"/>
    <property type="match status" value="1"/>
</dbReference>
<evidence type="ECO:0000256" key="1">
    <source>
        <dbReference type="ARBA" id="ARBA00001946"/>
    </source>
</evidence>
<dbReference type="SFLD" id="SFLDS00003">
    <property type="entry name" value="Haloacid_Dehalogenase"/>
    <property type="match status" value="1"/>
</dbReference>
<dbReference type="Pfam" id="PF08282">
    <property type="entry name" value="Hydrolase_3"/>
    <property type="match status" value="1"/>
</dbReference>
<dbReference type="GO" id="GO:0016791">
    <property type="term" value="F:phosphatase activity"/>
    <property type="evidence" value="ECO:0007669"/>
    <property type="project" value="UniProtKB-ARBA"/>
</dbReference>
<dbReference type="RefSeq" id="WP_123957239.1">
    <property type="nucleotide sequence ID" value="NZ_CP015029.1"/>
</dbReference>
<keyword evidence="2" id="KW-0479">Metal-binding</keyword>
<protein>
    <recommendedName>
        <fullName evidence="10">Cof subfamily protein (Haloacid dehalogenase superfamily)/HAD superfamily hydrolase (TIGR01484 family)</fullName>
    </recommendedName>
</protein>
<dbReference type="SFLD" id="SFLDG01140">
    <property type="entry name" value="C2.B:_Phosphomannomutase_and_P"/>
    <property type="match status" value="1"/>
</dbReference>
<dbReference type="GO" id="GO:0000287">
    <property type="term" value="F:magnesium ion binding"/>
    <property type="evidence" value="ECO:0007669"/>
    <property type="project" value="UniProtKB-ARBA"/>
</dbReference>
<name>A0AAE7C1V3_9PAST</name>
<dbReference type="InterPro" id="IPR006379">
    <property type="entry name" value="HAD-SF_hydro_IIB"/>
</dbReference>
<gene>
    <name evidence="6" type="ORF">A4G17_04550</name>
    <name evidence="7" type="ORF">EDC49_1622</name>
</gene>
<evidence type="ECO:0000313" key="7">
    <source>
        <dbReference type="EMBL" id="RPE92324.1"/>
    </source>
</evidence>
<comment type="similarity">
    <text evidence="5">Belongs to the HAD-like hydrolase superfamily. Cof family.</text>
</comment>
<dbReference type="EMBL" id="RKQT01000003">
    <property type="protein sequence ID" value="RPE92324.1"/>
    <property type="molecule type" value="Genomic_DNA"/>
</dbReference>
<comment type="cofactor">
    <cofactor evidence="1">
        <name>Mg(2+)</name>
        <dbReference type="ChEBI" id="CHEBI:18420"/>
    </cofactor>
</comment>
<dbReference type="Proteomes" id="UP000276901">
    <property type="component" value="Unassembled WGS sequence"/>
</dbReference>
<dbReference type="PANTHER" id="PTHR47267">
    <property type="match status" value="1"/>
</dbReference>
<sequence>MTKPFRAVISDLDGTLLNGEHRLGEFTIETLEKLAAKGVDIFLATGRSLPDVRRIMSKVNINEATLVTSNGARANNLAGELFVNHYIPEQIAFEIMTTTPFDPFNVCLNSYQADDWFINVDVEPLRKFHQESGFMYQVIDFKKHHGKQTEKIFFIGRTPESLVPVEQFIAEKYGDQLQLTYSTPQCFEIMAKSVCKANTLSQLVAARGYDLQDCIAFGDGMNDVEMLSQVGKGCVMGNADQRLRNALPNHEVIGDHKEQSVASYLRTIFEVV</sequence>
<dbReference type="InterPro" id="IPR000150">
    <property type="entry name" value="Cof"/>
</dbReference>
<evidence type="ECO:0000313" key="8">
    <source>
        <dbReference type="Proteomes" id="UP000276901"/>
    </source>
</evidence>
<dbReference type="SUPFAM" id="SSF56784">
    <property type="entry name" value="HAD-like"/>
    <property type="match status" value="1"/>
</dbReference>
<evidence type="ECO:0000313" key="6">
    <source>
        <dbReference type="EMBL" id="QIM64755.1"/>
    </source>
</evidence>
<dbReference type="KEGG" id="fcl:A4G17_04550"/>
<dbReference type="PANTHER" id="PTHR47267:SF4">
    <property type="entry name" value="PYRIDOXAL PHOSPHATE PHOSPHATASE YIGL"/>
    <property type="match status" value="1"/>
</dbReference>
<evidence type="ECO:0000313" key="9">
    <source>
        <dbReference type="Proteomes" id="UP000502287"/>
    </source>
</evidence>
<dbReference type="AlphaFoldDB" id="A0AAE7C1V3"/>
<proteinExistence type="inferred from homology"/>
<dbReference type="PROSITE" id="PS01229">
    <property type="entry name" value="COF_2"/>
    <property type="match status" value="1"/>
</dbReference>
<dbReference type="Gene3D" id="3.30.1240.10">
    <property type="match status" value="1"/>
</dbReference>
<evidence type="ECO:0008006" key="10">
    <source>
        <dbReference type="Google" id="ProtNLM"/>
    </source>
</evidence>
<dbReference type="NCBIfam" id="TIGR00099">
    <property type="entry name" value="Cof-subfamily"/>
    <property type="match status" value="1"/>
</dbReference>
<keyword evidence="8" id="KW-1185">Reference proteome</keyword>
<dbReference type="Gene3D" id="3.40.50.1000">
    <property type="entry name" value="HAD superfamily/HAD-like"/>
    <property type="match status" value="1"/>
</dbReference>
<evidence type="ECO:0000256" key="4">
    <source>
        <dbReference type="ARBA" id="ARBA00022842"/>
    </source>
</evidence>
<dbReference type="CDD" id="cd07516">
    <property type="entry name" value="HAD_Pase"/>
    <property type="match status" value="1"/>
</dbReference>
<dbReference type="Proteomes" id="UP000502287">
    <property type="component" value="Chromosome"/>
</dbReference>
<dbReference type="InterPro" id="IPR036412">
    <property type="entry name" value="HAD-like_sf"/>
</dbReference>
<evidence type="ECO:0000256" key="5">
    <source>
        <dbReference type="ARBA" id="ARBA00034778"/>
    </source>
</evidence>
<evidence type="ECO:0000256" key="3">
    <source>
        <dbReference type="ARBA" id="ARBA00022801"/>
    </source>
</evidence>
<dbReference type="EMBL" id="CP015029">
    <property type="protein sequence ID" value="QIM64755.1"/>
    <property type="molecule type" value="Genomic_DNA"/>
</dbReference>
<keyword evidence="3" id="KW-0378">Hydrolase</keyword>
<reference evidence="6 9" key="1">
    <citation type="submission" date="2016-03" db="EMBL/GenBank/DDBJ databases">
        <authorList>
            <person name="Hansen M.J."/>
            <person name="Bojesen A.M."/>
            <person name="Planet P."/>
        </authorList>
    </citation>
    <scope>NUCLEOTIDE SEQUENCE [LARGE SCALE GENOMIC DNA]</scope>
    <source>
        <strain evidence="6 9">HPA 21</strain>
    </source>
</reference>